<dbReference type="PANTHER" id="PTHR43884">
    <property type="entry name" value="ACYL-COA DEHYDROGENASE"/>
    <property type="match status" value="1"/>
</dbReference>
<evidence type="ECO:0000259" key="3">
    <source>
        <dbReference type="Pfam" id="PF08028"/>
    </source>
</evidence>
<dbReference type="SUPFAM" id="SSF56645">
    <property type="entry name" value="Acyl-CoA dehydrogenase NM domain-like"/>
    <property type="match status" value="1"/>
</dbReference>
<dbReference type="Gene3D" id="2.40.110.10">
    <property type="entry name" value="Butyryl-CoA Dehydrogenase, subunit A, domain 2"/>
    <property type="match status" value="1"/>
</dbReference>
<dbReference type="GO" id="GO:0050660">
    <property type="term" value="F:flavin adenine dinucleotide binding"/>
    <property type="evidence" value="ECO:0007669"/>
    <property type="project" value="InterPro"/>
</dbReference>
<dbReference type="InterPro" id="IPR009100">
    <property type="entry name" value="AcylCoA_DH/oxidase_NM_dom_sf"/>
</dbReference>
<dbReference type="Pfam" id="PF02771">
    <property type="entry name" value="Acyl-CoA_dh_N"/>
    <property type="match status" value="1"/>
</dbReference>
<dbReference type="OrthoDB" id="1170793at2"/>
<keyword evidence="1" id="KW-0560">Oxidoreductase</keyword>
<protein>
    <submittedName>
        <fullName evidence="4">Acyl-CoA dehydrogenase</fullName>
    </submittedName>
</protein>
<dbReference type="InterPro" id="IPR046373">
    <property type="entry name" value="Acyl-CoA_Oxase/DH_mid-dom_sf"/>
</dbReference>
<gene>
    <name evidence="4" type="ORF">SAMN05421670_0184</name>
</gene>
<reference evidence="5" key="1">
    <citation type="submission" date="2016-10" db="EMBL/GenBank/DDBJ databases">
        <authorList>
            <person name="Varghese N."/>
            <person name="Submissions S."/>
        </authorList>
    </citation>
    <scope>NUCLEOTIDE SEQUENCE [LARGE SCALE GENOMIC DNA]</scope>
    <source>
        <strain evidence="5">DSM 11706</strain>
    </source>
</reference>
<dbReference type="PIRSF" id="PIRSF016578">
    <property type="entry name" value="HsaA"/>
    <property type="match status" value="1"/>
</dbReference>
<accession>A0A1I6B5N1</accession>
<dbReference type="RefSeq" id="WP_093538530.1">
    <property type="nucleotide sequence ID" value="NZ_FOXU01000011.1"/>
</dbReference>
<organism evidence="4 5">
    <name type="scientific">Psychrobacillus psychrotolerans</name>
    <dbReference type="NCBI Taxonomy" id="126156"/>
    <lineage>
        <taxon>Bacteria</taxon>
        <taxon>Bacillati</taxon>
        <taxon>Bacillota</taxon>
        <taxon>Bacilli</taxon>
        <taxon>Bacillales</taxon>
        <taxon>Bacillaceae</taxon>
        <taxon>Psychrobacillus</taxon>
    </lineage>
</organism>
<evidence type="ECO:0000313" key="4">
    <source>
        <dbReference type="EMBL" id="SFQ76250.1"/>
    </source>
</evidence>
<dbReference type="Gene3D" id="1.10.540.10">
    <property type="entry name" value="Acyl-CoA dehydrogenase/oxidase, N-terminal domain"/>
    <property type="match status" value="1"/>
</dbReference>
<evidence type="ECO:0000259" key="2">
    <source>
        <dbReference type="Pfam" id="PF02771"/>
    </source>
</evidence>
<dbReference type="EMBL" id="FOXU01000011">
    <property type="protein sequence ID" value="SFQ76250.1"/>
    <property type="molecule type" value="Genomic_DNA"/>
</dbReference>
<feature type="domain" description="Acyl-CoA dehydrogenase C-terminal" evidence="3">
    <location>
        <begin position="245"/>
        <end position="377"/>
    </location>
</feature>
<dbReference type="InterPro" id="IPR013107">
    <property type="entry name" value="Acyl-CoA_DH_C"/>
</dbReference>
<dbReference type="GO" id="GO:0003995">
    <property type="term" value="F:acyl-CoA dehydrogenase activity"/>
    <property type="evidence" value="ECO:0007669"/>
    <property type="project" value="TreeGrafter"/>
</dbReference>
<sequence>MPDVLTKNELAIIDEAKVLAEKIRGRAKITEELRRIPEETIQELKDTGIIKILRPKRYGGLQLSVETYARVIVEISKACASTGWIASLCAIRELMVAESFNEEAHEEIFGQDPEDVLFAGVYEPRECKVQKVDGGYLIEEGHWMFCSGSLHATWGYFGMYIKDENGEILEQLLMTVPFSKLEIEDDWYTLGLRGTGSNAVRMKNVFVPENRVTSYLDVLNGDFKSSHLRDIPLYSTALFPALILSLGLPALGVVQEMLENFKKGLPYRTAVHMGVKMIKDAASTHTLFATATIKVETAEMYLMNLAKSMDEWADKQEIMPKELRLKALTDIGYANELLKEAMDELLAASGSGFVYDQSPMQRLIRDFMTMHSHRSLSPVITRENYGRLLVGLEPNAIRY</sequence>
<proteinExistence type="predicted"/>
<dbReference type="Proteomes" id="UP000198734">
    <property type="component" value="Unassembled WGS sequence"/>
</dbReference>
<name>A0A1I6B5N1_9BACI</name>
<evidence type="ECO:0000313" key="5">
    <source>
        <dbReference type="Proteomes" id="UP000198734"/>
    </source>
</evidence>
<dbReference type="STRING" id="126156.SAMN05421670_0184"/>
<feature type="domain" description="Acyl-CoA dehydrogenase/oxidase N-terminal" evidence="2">
    <location>
        <begin position="17"/>
        <end position="88"/>
    </location>
</feature>
<dbReference type="AlphaFoldDB" id="A0A1I6B5N1"/>
<keyword evidence="5" id="KW-1185">Reference proteome</keyword>
<dbReference type="InterPro" id="IPR037069">
    <property type="entry name" value="AcylCoA_DH/ox_N_sf"/>
</dbReference>
<dbReference type="PANTHER" id="PTHR43884:SF12">
    <property type="entry name" value="ISOVALERYL-COA DEHYDROGENASE, MITOCHONDRIAL-RELATED"/>
    <property type="match status" value="1"/>
</dbReference>
<dbReference type="InterPro" id="IPR013786">
    <property type="entry name" value="AcylCoA_DH/ox_N"/>
</dbReference>
<dbReference type="Gene3D" id="1.20.140.10">
    <property type="entry name" value="Butyryl-CoA Dehydrogenase, subunit A, domain 3"/>
    <property type="match status" value="1"/>
</dbReference>
<dbReference type="Pfam" id="PF08028">
    <property type="entry name" value="Acyl-CoA_dh_2"/>
    <property type="match status" value="1"/>
</dbReference>
<evidence type="ECO:0000256" key="1">
    <source>
        <dbReference type="ARBA" id="ARBA00023002"/>
    </source>
</evidence>